<dbReference type="EMBL" id="BAAAQT010000008">
    <property type="protein sequence ID" value="GAA2175503.1"/>
    <property type="molecule type" value="Genomic_DNA"/>
</dbReference>
<dbReference type="PANTHER" id="PTHR22916:SF3">
    <property type="entry name" value="UDP-GLCNAC:BETAGAL BETA-1,3-N-ACETYLGLUCOSAMINYLTRANSFERASE-LIKE PROTEIN 1"/>
    <property type="match status" value="1"/>
</dbReference>
<evidence type="ECO:0000313" key="4">
    <source>
        <dbReference type="Proteomes" id="UP001501599"/>
    </source>
</evidence>
<dbReference type="RefSeq" id="WP_344344273.1">
    <property type="nucleotide sequence ID" value="NZ_BAAAQT010000008.1"/>
</dbReference>
<dbReference type="Pfam" id="PF22181">
    <property type="entry name" value="TarS_linker"/>
    <property type="match status" value="1"/>
</dbReference>
<keyword evidence="4" id="KW-1185">Reference proteome</keyword>
<organism evidence="3 4">
    <name type="scientific">Agrococcus versicolor</name>
    <dbReference type="NCBI Taxonomy" id="501482"/>
    <lineage>
        <taxon>Bacteria</taxon>
        <taxon>Bacillati</taxon>
        <taxon>Actinomycetota</taxon>
        <taxon>Actinomycetes</taxon>
        <taxon>Micrococcales</taxon>
        <taxon>Microbacteriaceae</taxon>
        <taxon>Agrococcus</taxon>
    </lineage>
</organism>
<gene>
    <name evidence="3" type="ORF">GCM10009846_25660</name>
</gene>
<evidence type="ECO:0008006" key="5">
    <source>
        <dbReference type="Google" id="ProtNLM"/>
    </source>
</evidence>
<evidence type="ECO:0000313" key="3">
    <source>
        <dbReference type="EMBL" id="GAA2175503.1"/>
    </source>
</evidence>
<dbReference type="Proteomes" id="UP001501599">
    <property type="component" value="Unassembled WGS sequence"/>
</dbReference>
<dbReference type="CDD" id="cd00761">
    <property type="entry name" value="Glyco_tranf_GTA_type"/>
    <property type="match status" value="1"/>
</dbReference>
<feature type="domain" description="Glycosyltransferase 2-like" evidence="1">
    <location>
        <begin position="20"/>
        <end position="143"/>
    </location>
</feature>
<protein>
    <recommendedName>
        <fullName evidence="5">Glycosyltransferase 2-like domain-containing protein</fullName>
    </recommendedName>
</protein>
<dbReference type="SUPFAM" id="SSF53448">
    <property type="entry name" value="Nucleotide-diphospho-sugar transferases"/>
    <property type="match status" value="1"/>
</dbReference>
<dbReference type="InterPro" id="IPR001173">
    <property type="entry name" value="Glyco_trans_2-like"/>
</dbReference>
<evidence type="ECO:0000259" key="2">
    <source>
        <dbReference type="Pfam" id="PF22181"/>
    </source>
</evidence>
<accession>A0ABN3AWN0</accession>
<dbReference type="InterPro" id="IPR029044">
    <property type="entry name" value="Nucleotide-diphossugar_trans"/>
</dbReference>
<dbReference type="Gene3D" id="3.90.550.10">
    <property type="entry name" value="Spore Coat Polysaccharide Biosynthesis Protein SpsA, Chain A"/>
    <property type="match status" value="1"/>
</dbReference>
<reference evidence="3 4" key="1">
    <citation type="journal article" date="2019" name="Int. J. Syst. Evol. Microbiol.">
        <title>The Global Catalogue of Microorganisms (GCM) 10K type strain sequencing project: providing services to taxonomists for standard genome sequencing and annotation.</title>
        <authorList>
            <consortium name="The Broad Institute Genomics Platform"/>
            <consortium name="The Broad Institute Genome Sequencing Center for Infectious Disease"/>
            <person name="Wu L."/>
            <person name="Ma J."/>
        </authorList>
    </citation>
    <scope>NUCLEOTIDE SEQUENCE [LARGE SCALE GENOMIC DNA]</scope>
    <source>
        <strain evidence="3 4">JCM 16026</strain>
    </source>
</reference>
<comment type="caution">
    <text evidence="3">The sequence shown here is derived from an EMBL/GenBank/DDBJ whole genome shotgun (WGS) entry which is preliminary data.</text>
</comment>
<feature type="domain" description="TarS/TarP linker" evidence="2">
    <location>
        <begin position="232"/>
        <end position="331"/>
    </location>
</feature>
<proteinExistence type="predicted"/>
<sequence>MTHEQQPTPETDAAASIRVSVVIPVFRPREGFDELIASLDAQTLAQDRFEVLLCDDGSGPETQALLQEVARTRPNVRVLDLPHSGWPGTPRNHGIDAARGDFVQFVDQDDRLTPEALERLVAYADEHGSDVVVGKEVGEGRDIPRRIFRADVPDARLGRDPLLQMLTPHKMFRTAFLREHGIRFPSGRVRLEDHMFVMRAYFAADVISILASVPCYVWVQRAGSASSSRIDPPTYYPHLETVLDIVDEHVEAGPDRDRLLRHWLRGKILQRLAGPQMLRYPAAYRELLLDVVTPIVERRFGPGVDAGLAVPHRIRVALLRAGRRDALLALARFESEQQVRAEVTSATWSRGGGLHLRMQLAFAGAQVESEDVAEDAEPAPATTEAALRRWVSSGWLADAPADVVDLVEAHGEDRLELLLRRDGAADRRVVAGTVDASGRVAVAIDPLRLFAQDDDASTATLVACVRRAAWTFETTLAIDDAVATAVGASPLLAGRSTTVATEDGALVLRRAEAGRLRDAAGRTARRVRRRLGA</sequence>
<dbReference type="PANTHER" id="PTHR22916">
    <property type="entry name" value="GLYCOSYLTRANSFERASE"/>
    <property type="match status" value="1"/>
</dbReference>
<dbReference type="Pfam" id="PF00535">
    <property type="entry name" value="Glycos_transf_2"/>
    <property type="match status" value="1"/>
</dbReference>
<evidence type="ECO:0000259" key="1">
    <source>
        <dbReference type="Pfam" id="PF00535"/>
    </source>
</evidence>
<name>A0ABN3AWN0_9MICO</name>
<dbReference type="InterPro" id="IPR054028">
    <property type="entry name" value="TarS/TarP_linker"/>
</dbReference>